<feature type="transmembrane region" description="Helical" evidence="1">
    <location>
        <begin position="108"/>
        <end position="126"/>
    </location>
</feature>
<reference evidence="2 3" key="1">
    <citation type="submission" date="2016-10" db="EMBL/GenBank/DDBJ databases">
        <authorList>
            <person name="de Groot N.N."/>
        </authorList>
    </citation>
    <scope>NUCLEOTIDE SEQUENCE [LARGE SCALE GENOMIC DNA]</scope>
    <source>
        <strain evidence="2 3">DSM 23842</strain>
    </source>
</reference>
<sequence length="237" mass="28679">MEEFFRQNYFLLTNSTILIAVFAGLFSIKKYKGNPEFFFIIIIFYLFAIELVGNYPRLYGKVEFLEPLYNSVFRKNYWWYTLAFDIGVILLFSVLYQKIIKSIAFKRIIKAATILYFGFSVIFILINYQDLFKQTFPVFQLLGALIILMCCAFYLFELLQSDAVLQMHKHLYFYITIAIFLWWIIVTPLTFYDLYFRSADWNFIILKWQIHLFANMFMYFTFSFALWWCKPEFKKNS</sequence>
<dbReference type="EMBL" id="FNQK01000013">
    <property type="protein sequence ID" value="SEA42659.1"/>
    <property type="molecule type" value="Genomic_DNA"/>
</dbReference>
<feature type="transmembrane region" description="Helical" evidence="1">
    <location>
        <begin position="6"/>
        <end position="25"/>
    </location>
</feature>
<proteinExistence type="predicted"/>
<keyword evidence="1" id="KW-0812">Transmembrane</keyword>
<protein>
    <submittedName>
        <fullName evidence="2">Uncharacterized protein</fullName>
    </submittedName>
</protein>
<evidence type="ECO:0000313" key="2">
    <source>
        <dbReference type="EMBL" id="SEA42659.1"/>
    </source>
</evidence>
<feature type="transmembrane region" description="Helical" evidence="1">
    <location>
        <begin position="77"/>
        <end position="96"/>
    </location>
</feature>
<gene>
    <name evidence="2" type="ORF">SAMN04487990_11321</name>
</gene>
<accession>A0A1H4B3J0</accession>
<keyword evidence="3" id="KW-1185">Reference proteome</keyword>
<feature type="transmembrane region" description="Helical" evidence="1">
    <location>
        <begin position="138"/>
        <end position="159"/>
    </location>
</feature>
<evidence type="ECO:0000313" key="3">
    <source>
        <dbReference type="Proteomes" id="UP000198846"/>
    </source>
</evidence>
<dbReference type="STRING" id="283786.SAMN04487990_11321"/>
<organism evidence="2 3">
    <name type="scientific">Bizionia paragorgiae</name>
    <dbReference type="NCBI Taxonomy" id="283786"/>
    <lineage>
        <taxon>Bacteria</taxon>
        <taxon>Pseudomonadati</taxon>
        <taxon>Bacteroidota</taxon>
        <taxon>Flavobacteriia</taxon>
        <taxon>Flavobacteriales</taxon>
        <taxon>Flavobacteriaceae</taxon>
        <taxon>Bizionia</taxon>
    </lineage>
</organism>
<dbReference type="AlphaFoldDB" id="A0A1H4B3J0"/>
<name>A0A1H4B3J0_BIZPA</name>
<keyword evidence="1" id="KW-1133">Transmembrane helix</keyword>
<feature type="transmembrane region" description="Helical" evidence="1">
    <location>
        <begin position="37"/>
        <end position="57"/>
    </location>
</feature>
<keyword evidence="1" id="KW-0472">Membrane</keyword>
<dbReference type="Proteomes" id="UP000198846">
    <property type="component" value="Unassembled WGS sequence"/>
</dbReference>
<evidence type="ECO:0000256" key="1">
    <source>
        <dbReference type="SAM" id="Phobius"/>
    </source>
</evidence>
<feature type="transmembrane region" description="Helical" evidence="1">
    <location>
        <begin position="171"/>
        <end position="192"/>
    </location>
</feature>
<feature type="transmembrane region" description="Helical" evidence="1">
    <location>
        <begin position="212"/>
        <end position="229"/>
    </location>
</feature>